<reference evidence="2 3" key="1">
    <citation type="submission" date="2017-02" db="EMBL/GenBank/DDBJ databases">
        <title>The new phylogeny of genus Mycobacterium.</title>
        <authorList>
            <person name="Tortoli E."/>
            <person name="Trovato A."/>
            <person name="Cirillo D.M."/>
        </authorList>
    </citation>
    <scope>NUCLEOTIDE SEQUENCE [LARGE SCALE GENOMIC DNA]</scope>
    <source>
        <strain evidence="2 3">RW6</strain>
    </source>
</reference>
<gene>
    <name evidence="2" type="ORF">BST13_19035</name>
</gene>
<sequence length="186" mass="21669">MTWTVGASVLTFVLGAILTYVIHASTQHQAFALSVAGRKIALRDDRREVIYAFIDEMQEIEKMLDQEYRNLQAGRPSSVTEADKLTRQHRMWFQQKRIEVVGSAGLIEKSRHYALTMDDLIFHPPPDVLKPGYRIWKNTDRRDANKAFLQQARNELYSPEIFQSEDERRSRRPRIRRKPRNTGSPG</sequence>
<name>A0A1X0AVJ5_9MYCO</name>
<evidence type="ECO:0000313" key="3">
    <source>
        <dbReference type="Proteomes" id="UP000192448"/>
    </source>
</evidence>
<dbReference type="RefSeq" id="WP_083165589.1">
    <property type="nucleotide sequence ID" value="NZ_MVHF01000019.1"/>
</dbReference>
<proteinExistence type="predicted"/>
<organism evidence="2 3">
    <name type="scientific">Mycobacterium aquaticum</name>
    <dbReference type="NCBI Taxonomy" id="1927124"/>
    <lineage>
        <taxon>Bacteria</taxon>
        <taxon>Bacillati</taxon>
        <taxon>Actinomycetota</taxon>
        <taxon>Actinomycetes</taxon>
        <taxon>Mycobacteriales</taxon>
        <taxon>Mycobacteriaceae</taxon>
        <taxon>Mycobacterium</taxon>
    </lineage>
</organism>
<dbReference type="OrthoDB" id="4761612at2"/>
<accession>A0A1X0AVJ5</accession>
<feature type="compositionally biased region" description="Basic residues" evidence="1">
    <location>
        <begin position="170"/>
        <end position="180"/>
    </location>
</feature>
<evidence type="ECO:0000256" key="1">
    <source>
        <dbReference type="SAM" id="MobiDB-lite"/>
    </source>
</evidence>
<evidence type="ECO:0000313" key="2">
    <source>
        <dbReference type="EMBL" id="ORA33686.1"/>
    </source>
</evidence>
<dbReference type="AlphaFoldDB" id="A0A1X0AVJ5"/>
<dbReference type="Proteomes" id="UP000192448">
    <property type="component" value="Unassembled WGS sequence"/>
</dbReference>
<comment type="caution">
    <text evidence="2">The sequence shown here is derived from an EMBL/GenBank/DDBJ whole genome shotgun (WGS) entry which is preliminary data.</text>
</comment>
<feature type="region of interest" description="Disordered" evidence="1">
    <location>
        <begin position="159"/>
        <end position="186"/>
    </location>
</feature>
<protein>
    <submittedName>
        <fullName evidence="2">Uncharacterized protein</fullName>
    </submittedName>
</protein>
<dbReference type="EMBL" id="MVHF01000019">
    <property type="protein sequence ID" value="ORA33686.1"/>
    <property type="molecule type" value="Genomic_DNA"/>
</dbReference>
<keyword evidence="3" id="KW-1185">Reference proteome</keyword>